<dbReference type="PROSITE" id="PS50600">
    <property type="entry name" value="ULP_PROTEASE"/>
    <property type="match status" value="1"/>
</dbReference>
<evidence type="ECO:0000256" key="1">
    <source>
        <dbReference type="ARBA" id="ARBA00005234"/>
    </source>
</evidence>
<organism evidence="6 7">
    <name type="scientific">Brassica cretica</name>
    <name type="common">Mustard</name>
    <dbReference type="NCBI Taxonomy" id="69181"/>
    <lineage>
        <taxon>Eukaryota</taxon>
        <taxon>Viridiplantae</taxon>
        <taxon>Streptophyta</taxon>
        <taxon>Embryophyta</taxon>
        <taxon>Tracheophyta</taxon>
        <taxon>Spermatophyta</taxon>
        <taxon>Magnoliopsida</taxon>
        <taxon>eudicotyledons</taxon>
        <taxon>Gunneridae</taxon>
        <taxon>Pentapetalae</taxon>
        <taxon>rosids</taxon>
        <taxon>malvids</taxon>
        <taxon>Brassicales</taxon>
        <taxon>Brassicaceae</taxon>
        <taxon>Brassiceae</taxon>
        <taxon>Brassica</taxon>
    </lineage>
</organism>
<evidence type="ECO:0000313" key="6">
    <source>
        <dbReference type="EMBL" id="KAF3508868.1"/>
    </source>
</evidence>
<keyword evidence="2" id="KW-0645">Protease</keyword>
<evidence type="ECO:0000256" key="2">
    <source>
        <dbReference type="ARBA" id="ARBA00022670"/>
    </source>
</evidence>
<reference evidence="6" key="1">
    <citation type="submission" date="2019-12" db="EMBL/GenBank/DDBJ databases">
        <title>Genome sequencing and annotation of Brassica cretica.</title>
        <authorList>
            <person name="Studholme D.J."/>
            <person name="Sarris P."/>
        </authorList>
    </citation>
    <scope>NUCLEOTIDE SEQUENCE</scope>
    <source>
        <strain evidence="6">PFS-109/04</strain>
        <tissue evidence="6">Leaf</tissue>
    </source>
</reference>
<evidence type="ECO:0000259" key="5">
    <source>
        <dbReference type="PROSITE" id="PS50600"/>
    </source>
</evidence>
<name>A0A8S9NV63_BRACR</name>
<dbReference type="GO" id="GO:0008234">
    <property type="term" value="F:cysteine-type peptidase activity"/>
    <property type="evidence" value="ECO:0007669"/>
    <property type="project" value="InterPro"/>
</dbReference>
<dbReference type="InterPro" id="IPR003653">
    <property type="entry name" value="Peptidase_C48_C"/>
</dbReference>
<dbReference type="PANTHER" id="PTHR48449">
    <property type="entry name" value="DUF1985 DOMAIN-CONTAINING PROTEIN"/>
    <property type="match status" value="1"/>
</dbReference>
<feature type="domain" description="Ubiquitin-like protease family profile" evidence="5">
    <location>
        <begin position="616"/>
        <end position="827"/>
    </location>
</feature>
<proteinExistence type="inferred from homology"/>
<evidence type="ECO:0000313" key="7">
    <source>
        <dbReference type="Proteomes" id="UP000712600"/>
    </source>
</evidence>
<dbReference type="Proteomes" id="UP000712600">
    <property type="component" value="Unassembled WGS sequence"/>
</dbReference>
<evidence type="ECO:0000256" key="3">
    <source>
        <dbReference type="ARBA" id="ARBA00022801"/>
    </source>
</evidence>
<sequence>MEEIQIPERMFATGEEPAGERVNTYHKPKRIDSIIEALEPDEVEFMRNTTFGKIISQAENPSFSGTFGQFVVVRMLKVKKKYEIWFLFAGKPIRMSLQEFAHVTGLNCNKIIKKNIKRKKNPITEKLYWGELFGSLKFCPVDAAIEMLKRRSEFLAYPWGRVTFEMLVTGIKKKDEILLSQSSIALPGFVDAIQLVFMAAVPQIKEVVPQVEPAVVIESDSESDSGCNDIEVELEEDTEAPAPQPKTVRYYVNPTHVRDLDEETKTEVISMIEDTTHSRNQLEWDDEIDDETVDNLVRLIQNGKVVFNKAMFVGGLTGVDLSRMRAEKKQKEKECKDKKEPESQPDVLATDAVDIGSSSRIANLVAGLINKKIADALSIKDAKIEQSLAKVIIAQREKMEGEVIRSIIGFLGKQMPSSVREEDTSGRGQSGGENVDAANSAGPVLSPEDHGNQLGVAGSPLTRKEPLPHAEYNDSQSQADEVINKVINDVQEFANPYDLTATENSHNLPLGAATVHESVEHVVFTEVEGFKGTPIVSDEHTSHIAQLPTVDEEEALADTEENVGGIDQSVPDIPALVTNDEIGETRRSKRTRMLPPIFNLYQCDAKIKAFRVEENMSINDRNVDEIYLSMRERVADNQCFTLANGMSLTIEELDVMDVLTYYIAQDRSRKGTHSSKPKVAVYDTSFPVSVISQHARLTKTAVKDRCRIKYDDATLQYFKAGPDPDDTYDRIYFPFCIDKQHWMGVCIDIPSSSVQILDCNSILRTDNQIKKDINPITVVIPHIIHSVRGAPYHNATKPFGFFRAKGIPQHPNQPDSRVVTVLLIQGHAANDIEGCAEVTPFSLPPAATHLAVLVLRDIAPV</sequence>
<dbReference type="Pfam" id="PF09331">
    <property type="entry name" value="DUF1985"/>
    <property type="match status" value="1"/>
</dbReference>
<protein>
    <recommendedName>
        <fullName evidence="5">Ubiquitin-like protease family profile domain-containing protein</fullName>
    </recommendedName>
</protein>
<accession>A0A8S9NV63</accession>
<dbReference type="EMBL" id="QGKX02001521">
    <property type="protein sequence ID" value="KAF3508868.1"/>
    <property type="molecule type" value="Genomic_DNA"/>
</dbReference>
<dbReference type="InterPro" id="IPR038765">
    <property type="entry name" value="Papain-like_cys_pep_sf"/>
</dbReference>
<evidence type="ECO:0000256" key="4">
    <source>
        <dbReference type="SAM" id="MobiDB-lite"/>
    </source>
</evidence>
<keyword evidence="3" id="KW-0378">Hydrolase</keyword>
<comment type="caution">
    <text evidence="6">The sequence shown here is derived from an EMBL/GenBank/DDBJ whole genome shotgun (WGS) entry which is preliminary data.</text>
</comment>
<comment type="similarity">
    <text evidence="1">Belongs to the peptidase C48 family.</text>
</comment>
<dbReference type="PANTHER" id="PTHR48449:SF2">
    <property type="entry name" value="UBIQUITIN-LIKE PROTEASE FAMILY PROFILE DOMAIN-CONTAINING PROTEIN"/>
    <property type="match status" value="1"/>
</dbReference>
<dbReference type="SUPFAM" id="SSF54001">
    <property type="entry name" value="Cysteine proteinases"/>
    <property type="match status" value="1"/>
</dbReference>
<gene>
    <name evidence="6" type="ORF">F2Q69_00002393</name>
</gene>
<dbReference type="GO" id="GO:0006508">
    <property type="term" value="P:proteolysis"/>
    <property type="evidence" value="ECO:0007669"/>
    <property type="project" value="UniProtKB-KW"/>
</dbReference>
<dbReference type="InterPro" id="IPR015410">
    <property type="entry name" value="DUF1985"/>
</dbReference>
<feature type="compositionally biased region" description="Basic and acidic residues" evidence="4">
    <location>
        <begin position="462"/>
        <end position="472"/>
    </location>
</feature>
<dbReference type="Pfam" id="PF02902">
    <property type="entry name" value="Peptidase_C48"/>
    <property type="match status" value="1"/>
</dbReference>
<feature type="region of interest" description="Disordered" evidence="4">
    <location>
        <begin position="415"/>
        <end position="477"/>
    </location>
</feature>
<dbReference type="AlphaFoldDB" id="A0A8S9NV63"/>
<dbReference type="Gene3D" id="3.40.395.10">
    <property type="entry name" value="Adenoviral Proteinase, Chain A"/>
    <property type="match status" value="1"/>
</dbReference>